<dbReference type="GO" id="GO:0045892">
    <property type="term" value="P:negative regulation of DNA-templated transcription"/>
    <property type="evidence" value="ECO:0007669"/>
    <property type="project" value="TreeGrafter"/>
</dbReference>
<keyword evidence="5" id="KW-0378">Hydrolase</keyword>
<evidence type="ECO:0000313" key="7">
    <source>
        <dbReference type="EMBL" id="HDR52433.1"/>
    </source>
</evidence>
<evidence type="ECO:0000256" key="5">
    <source>
        <dbReference type="ARBA" id="ARBA00022801"/>
    </source>
</evidence>
<evidence type="ECO:0000256" key="1">
    <source>
        <dbReference type="ARBA" id="ARBA00008172"/>
    </source>
</evidence>
<dbReference type="InterPro" id="IPR009614">
    <property type="entry name" value="YoeB_toxin"/>
</dbReference>
<dbReference type="NCBIfam" id="TIGR02116">
    <property type="entry name" value="toxin_Txe_YoeB"/>
    <property type="match status" value="1"/>
</dbReference>
<accession>A0A831PR76</accession>
<evidence type="ECO:0000256" key="3">
    <source>
        <dbReference type="ARBA" id="ARBA00022722"/>
    </source>
</evidence>
<sequence>MTYTLYFTEEDKKDLAGLKKNEPAAFNKAKALLAELQQHPRTGSGKPKPLGYGYKGFFSRRITKKHRLVYSINDEKVTVLVITASGHYHDK</sequence>
<dbReference type="InterPro" id="IPR035093">
    <property type="entry name" value="RelE/ParE_toxin_dom_sf"/>
</dbReference>
<dbReference type="EMBL" id="DSDK01000699">
    <property type="protein sequence ID" value="HDR52433.1"/>
    <property type="molecule type" value="Genomic_DNA"/>
</dbReference>
<evidence type="ECO:0000256" key="2">
    <source>
        <dbReference type="ARBA" id="ARBA00022649"/>
    </source>
</evidence>
<comment type="caution">
    <text evidence="7">The sequence shown here is derived from an EMBL/GenBank/DDBJ whole genome shotgun (WGS) entry which is preliminary data.</text>
</comment>
<dbReference type="Proteomes" id="UP000886047">
    <property type="component" value="Unassembled WGS sequence"/>
</dbReference>
<dbReference type="Gene3D" id="3.30.2310.20">
    <property type="entry name" value="RelE-like"/>
    <property type="match status" value="1"/>
</dbReference>
<organism evidence="7">
    <name type="scientific">Mariniphaga anaerophila</name>
    <dbReference type="NCBI Taxonomy" id="1484053"/>
    <lineage>
        <taxon>Bacteria</taxon>
        <taxon>Pseudomonadati</taxon>
        <taxon>Bacteroidota</taxon>
        <taxon>Bacteroidia</taxon>
        <taxon>Marinilabiliales</taxon>
        <taxon>Prolixibacteraceae</taxon>
        <taxon>Mariniphaga</taxon>
    </lineage>
</organism>
<name>A0A831PR76_9BACT</name>
<keyword evidence="4" id="KW-0255">Endonuclease</keyword>
<gene>
    <name evidence="7" type="ORF">ENN90_12570</name>
</gene>
<dbReference type="GO" id="GO:0016787">
    <property type="term" value="F:hydrolase activity"/>
    <property type="evidence" value="ECO:0007669"/>
    <property type="project" value="UniProtKB-KW"/>
</dbReference>
<keyword evidence="3" id="KW-0540">Nuclease</keyword>
<dbReference type="Pfam" id="PF06769">
    <property type="entry name" value="YoeB_toxin"/>
    <property type="match status" value="1"/>
</dbReference>
<proteinExistence type="inferred from homology"/>
<dbReference type="GO" id="GO:0004519">
    <property type="term" value="F:endonuclease activity"/>
    <property type="evidence" value="ECO:0007669"/>
    <property type="project" value="UniProtKB-KW"/>
</dbReference>
<comment type="similarity">
    <text evidence="1">Belongs to the YoeB family.</text>
</comment>
<protein>
    <recommendedName>
        <fullName evidence="6">Putative mRNA interferase YoeB</fullName>
    </recommendedName>
</protein>
<keyword evidence="2" id="KW-1277">Toxin-antitoxin system</keyword>
<evidence type="ECO:0000256" key="4">
    <source>
        <dbReference type="ARBA" id="ARBA00022759"/>
    </source>
</evidence>
<dbReference type="SUPFAM" id="SSF143011">
    <property type="entry name" value="RelE-like"/>
    <property type="match status" value="1"/>
</dbReference>
<dbReference type="PANTHER" id="PTHR38039">
    <property type="entry name" value="TOXIN YOEB"/>
    <property type="match status" value="1"/>
</dbReference>
<dbReference type="GO" id="GO:0006401">
    <property type="term" value="P:RNA catabolic process"/>
    <property type="evidence" value="ECO:0007669"/>
    <property type="project" value="InterPro"/>
</dbReference>
<reference evidence="7" key="1">
    <citation type="journal article" date="2020" name="mSystems">
        <title>Genome- and Community-Level Interaction Insights into Carbon Utilization and Element Cycling Functions of Hydrothermarchaeota in Hydrothermal Sediment.</title>
        <authorList>
            <person name="Zhou Z."/>
            <person name="Liu Y."/>
            <person name="Xu W."/>
            <person name="Pan J."/>
            <person name="Luo Z.H."/>
            <person name="Li M."/>
        </authorList>
    </citation>
    <scope>NUCLEOTIDE SEQUENCE [LARGE SCALE GENOMIC DNA]</scope>
    <source>
        <strain evidence="7">SpSt-1217</strain>
    </source>
</reference>
<evidence type="ECO:0000256" key="6">
    <source>
        <dbReference type="ARBA" id="ARBA00030388"/>
    </source>
</evidence>
<dbReference type="AlphaFoldDB" id="A0A831PR76"/>
<dbReference type="PANTHER" id="PTHR38039:SF1">
    <property type="entry name" value="TOXIN YOEB"/>
    <property type="match status" value="1"/>
</dbReference>